<dbReference type="OrthoDB" id="9793973at2"/>
<sequence length="367" mass="41469">MGIESLKSNHRQFITKKQNSALGFRSKQIYSWLYSKYTTSFDVMSNISKADRYRLNSIFSISNLNIKHIEQSSDGTKKYLFQTGDNLFFESVLILMKDRVVDDCGKVLKSEKYTFCLSSQIGCKIGCTFCSTAKGGFVRNLTSGEIVEQVVFLKRDNGLDSNKSVNIVFMGMGEPLDNLNNVVRAIKIISHKDGLNIATRRQTISTSGIVPQIAKLADMNLDVQIALSLHAVDDSLRDRLMPINKSWNIAQVLESLRNFPIRSRNKILFEYLMLHNVNDSLDHAKKLVSLLNGFRAKVNLIPFNPHSESEFERPSRERLKLFADYLYKKGIVATIRESRGLDISAACGQLRQKVINGGTLQNKPTNI</sequence>
<feature type="binding site" evidence="14">
    <location>
        <begin position="228"/>
        <end position="230"/>
    </location>
    <ligand>
        <name>S-adenosyl-L-methionine</name>
        <dbReference type="ChEBI" id="CHEBI:59789"/>
    </ligand>
</feature>
<comment type="function">
    <text evidence="14">Specifically methylates position 2 of adenine 2503 in 23S rRNA and position 2 of adenine 37 in tRNAs.</text>
</comment>
<keyword evidence="4 14" id="KW-0963">Cytoplasm</keyword>
<comment type="catalytic activity">
    <reaction evidence="14">
        <text>adenosine(2503) in 23S rRNA + 2 reduced [2Fe-2S]-[ferredoxin] + 2 S-adenosyl-L-methionine = 2-methyladenosine(2503) in 23S rRNA + 5'-deoxyadenosine + L-methionine + 2 oxidized [2Fe-2S]-[ferredoxin] + S-adenosyl-L-homocysteine</text>
        <dbReference type="Rhea" id="RHEA:42916"/>
        <dbReference type="Rhea" id="RHEA-COMP:10000"/>
        <dbReference type="Rhea" id="RHEA-COMP:10001"/>
        <dbReference type="Rhea" id="RHEA-COMP:10152"/>
        <dbReference type="Rhea" id="RHEA-COMP:10282"/>
        <dbReference type="ChEBI" id="CHEBI:17319"/>
        <dbReference type="ChEBI" id="CHEBI:33737"/>
        <dbReference type="ChEBI" id="CHEBI:33738"/>
        <dbReference type="ChEBI" id="CHEBI:57844"/>
        <dbReference type="ChEBI" id="CHEBI:57856"/>
        <dbReference type="ChEBI" id="CHEBI:59789"/>
        <dbReference type="ChEBI" id="CHEBI:74411"/>
        <dbReference type="ChEBI" id="CHEBI:74497"/>
        <dbReference type="EC" id="2.1.1.192"/>
    </reaction>
</comment>
<keyword evidence="12 14" id="KW-0411">Iron-sulfur</keyword>
<dbReference type="RefSeq" id="WP_034558211.1">
    <property type="nucleotide sequence ID" value="NZ_FZML01000012.1"/>
</dbReference>
<keyword evidence="5 14" id="KW-0698">rRNA processing</keyword>
<dbReference type="PANTHER" id="PTHR30544">
    <property type="entry name" value="23S RRNA METHYLTRANSFERASE"/>
    <property type="match status" value="1"/>
</dbReference>
<keyword evidence="10 14" id="KW-0479">Metal-binding</keyword>
<dbReference type="SFLD" id="SFLDS00029">
    <property type="entry name" value="Radical_SAM"/>
    <property type="match status" value="1"/>
</dbReference>
<reference evidence="16 17" key="1">
    <citation type="journal article" date="2014" name="Genome Announc.">
        <title>Draft genome sequences of eight enterohepatic helicobacter species isolated from both laboratory and wild rodents.</title>
        <authorList>
            <person name="Sheh A."/>
            <person name="Shen Z."/>
            <person name="Fox J.G."/>
        </authorList>
    </citation>
    <scope>NUCLEOTIDE SEQUENCE [LARGE SCALE GENOMIC DNA]</scope>
    <source>
        <strain evidence="16 17">ST1</strain>
    </source>
</reference>
<keyword evidence="13 14" id="KW-1015">Disulfide bond</keyword>
<dbReference type="InterPro" id="IPR007197">
    <property type="entry name" value="rSAM"/>
</dbReference>
<dbReference type="NCBIfam" id="TIGR00048">
    <property type="entry name" value="rRNA_mod_RlmN"/>
    <property type="match status" value="1"/>
</dbReference>
<dbReference type="GO" id="GO:0030488">
    <property type="term" value="P:tRNA methylation"/>
    <property type="evidence" value="ECO:0007669"/>
    <property type="project" value="UniProtKB-UniRule"/>
</dbReference>
<dbReference type="HAMAP" id="MF_01849">
    <property type="entry name" value="RNA_methyltr_RlmN"/>
    <property type="match status" value="1"/>
</dbReference>
<dbReference type="GO" id="GO:0070475">
    <property type="term" value="P:rRNA base methylation"/>
    <property type="evidence" value="ECO:0007669"/>
    <property type="project" value="UniProtKB-UniRule"/>
</dbReference>
<evidence type="ECO:0000256" key="4">
    <source>
        <dbReference type="ARBA" id="ARBA00022490"/>
    </source>
</evidence>
<dbReference type="Pfam" id="PF21016">
    <property type="entry name" value="RlmN_N"/>
    <property type="match status" value="1"/>
</dbReference>
<dbReference type="Pfam" id="PF04055">
    <property type="entry name" value="Radical_SAM"/>
    <property type="match status" value="1"/>
</dbReference>
<dbReference type="InterPro" id="IPR048641">
    <property type="entry name" value="RlmN_N"/>
</dbReference>
<comment type="caution">
    <text evidence="14">Lacks conserved residue(s) required for the propagation of feature annotation.</text>
</comment>
<evidence type="ECO:0000256" key="14">
    <source>
        <dbReference type="HAMAP-Rule" id="MF_01849"/>
    </source>
</evidence>
<dbReference type="SFLD" id="SFLDG01062">
    <property type="entry name" value="methyltransferase_(Class_A)"/>
    <property type="match status" value="1"/>
</dbReference>
<keyword evidence="3 14" id="KW-0004">4Fe-4S</keyword>
<dbReference type="FunFam" id="3.20.20.70:FF:000014">
    <property type="entry name" value="Probable dual-specificity RNA methyltransferase RlmN"/>
    <property type="match status" value="1"/>
</dbReference>
<dbReference type="InterPro" id="IPR013785">
    <property type="entry name" value="Aldolase_TIM"/>
</dbReference>
<comment type="cofactor">
    <cofactor evidence="14">
        <name>[4Fe-4S] cluster</name>
        <dbReference type="ChEBI" id="CHEBI:49883"/>
    </cofactor>
    <text evidence="14">Binds 1 [4Fe-4S] cluster. The cluster is coordinated with 3 cysteines and an exchangeable S-adenosyl-L-methionine.</text>
</comment>
<dbReference type="Gene3D" id="3.20.20.70">
    <property type="entry name" value="Aldolase class I"/>
    <property type="match status" value="1"/>
</dbReference>
<proteinExistence type="inferred from homology"/>
<dbReference type="GO" id="GO:0051539">
    <property type="term" value="F:4 iron, 4 sulfur cluster binding"/>
    <property type="evidence" value="ECO:0007669"/>
    <property type="project" value="UniProtKB-UniRule"/>
</dbReference>
<evidence type="ECO:0000256" key="6">
    <source>
        <dbReference type="ARBA" id="ARBA00022603"/>
    </source>
</evidence>
<evidence type="ECO:0000256" key="7">
    <source>
        <dbReference type="ARBA" id="ARBA00022679"/>
    </source>
</evidence>
<evidence type="ECO:0000256" key="1">
    <source>
        <dbReference type="ARBA" id="ARBA00004496"/>
    </source>
</evidence>
<name>A0A4U8TIF1_9HELI</name>
<protein>
    <recommendedName>
        <fullName evidence="14">Probable dual-specificity RNA methyltransferase RlmN</fullName>
        <ecNumber evidence="14">2.1.1.192</ecNumber>
    </recommendedName>
    <alternativeName>
        <fullName evidence="14">23S rRNA (adenine(2503)-C(2))-methyltransferase</fullName>
    </alternativeName>
    <alternativeName>
        <fullName evidence="14">23S rRNA m2A2503 methyltransferase</fullName>
    </alternativeName>
    <alternativeName>
        <fullName evidence="14">Ribosomal RNA large subunit methyltransferase N</fullName>
    </alternativeName>
    <alternativeName>
        <fullName evidence="14">tRNA (adenine(37)-C(2))-methyltransferase</fullName>
    </alternativeName>
    <alternativeName>
        <fullName evidence="14">tRNA m2A37 methyltransferase</fullName>
    </alternativeName>
</protein>
<feature type="binding site" evidence="14">
    <location>
        <position position="123"/>
    </location>
    <ligand>
        <name>[4Fe-4S] cluster</name>
        <dbReference type="ChEBI" id="CHEBI:49883"/>
        <note>4Fe-4S-S-AdoMet</note>
    </ligand>
</feature>
<comment type="similarity">
    <text evidence="2 14">Belongs to the radical SAM superfamily. RlmN family.</text>
</comment>
<dbReference type="SUPFAM" id="SSF102114">
    <property type="entry name" value="Radical SAM enzymes"/>
    <property type="match status" value="1"/>
</dbReference>
<evidence type="ECO:0000259" key="15">
    <source>
        <dbReference type="PROSITE" id="PS51918"/>
    </source>
</evidence>
<evidence type="ECO:0000256" key="11">
    <source>
        <dbReference type="ARBA" id="ARBA00023004"/>
    </source>
</evidence>
<dbReference type="InterPro" id="IPR058240">
    <property type="entry name" value="rSAM_sf"/>
</dbReference>
<feature type="binding site" evidence="14">
    <location>
        <begin position="173"/>
        <end position="174"/>
    </location>
    <ligand>
        <name>S-adenosyl-L-methionine</name>
        <dbReference type="ChEBI" id="CHEBI:59789"/>
    </ligand>
</feature>
<dbReference type="PROSITE" id="PS51918">
    <property type="entry name" value="RADICAL_SAM"/>
    <property type="match status" value="1"/>
</dbReference>
<evidence type="ECO:0000313" key="16">
    <source>
        <dbReference type="EMBL" id="TLE00081.1"/>
    </source>
</evidence>
<feature type="active site" description="S-methylcysteine intermediate" evidence="14">
    <location>
        <position position="347"/>
    </location>
</feature>
<keyword evidence="11 14" id="KW-0408">Iron</keyword>
<evidence type="ECO:0000313" key="17">
    <source>
        <dbReference type="Proteomes" id="UP000029922"/>
    </source>
</evidence>
<evidence type="ECO:0000256" key="13">
    <source>
        <dbReference type="ARBA" id="ARBA00023157"/>
    </source>
</evidence>
<dbReference type="GO" id="GO:0046872">
    <property type="term" value="F:metal ion binding"/>
    <property type="evidence" value="ECO:0007669"/>
    <property type="project" value="UniProtKB-KW"/>
</dbReference>
<feature type="active site" description="Proton acceptor" evidence="14">
    <location>
        <position position="90"/>
    </location>
</feature>
<dbReference type="InterPro" id="IPR040072">
    <property type="entry name" value="Methyltransferase_A"/>
</dbReference>
<dbReference type="InterPro" id="IPR004383">
    <property type="entry name" value="rRNA_lsu_MTrfase_RlmN/Cfr"/>
</dbReference>
<dbReference type="GO" id="GO:0005737">
    <property type="term" value="C:cytoplasm"/>
    <property type="evidence" value="ECO:0007669"/>
    <property type="project" value="UniProtKB-SubCell"/>
</dbReference>
<dbReference type="STRING" id="216.LS73_05185"/>
<keyword evidence="9 14" id="KW-0819">tRNA processing</keyword>
<feature type="binding site" evidence="14">
    <location>
        <position position="205"/>
    </location>
    <ligand>
        <name>S-adenosyl-L-methionine</name>
        <dbReference type="ChEBI" id="CHEBI:59789"/>
    </ligand>
</feature>
<dbReference type="GO" id="GO:0070040">
    <property type="term" value="F:rRNA (adenine(2503)-C2-)-methyltransferase activity"/>
    <property type="evidence" value="ECO:0007669"/>
    <property type="project" value="UniProtKB-UniRule"/>
</dbReference>
<dbReference type="CDD" id="cd01335">
    <property type="entry name" value="Radical_SAM"/>
    <property type="match status" value="1"/>
</dbReference>
<dbReference type="Gene3D" id="1.10.150.530">
    <property type="match status" value="1"/>
</dbReference>
<evidence type="ECO:0000256" key="10">
    <source>
        <dbReference type="ARBA" id="ARBA00022723"/>
    </source>
</evidence>
<comment type="subcellular location">
    <subcellularLocation>
        <location evidence="1 14">Cytoplasm</location>
    </subcellularLocation>
</comment>
<gene>
    <name evidence="14 16" type="primary">rlmN</name>
    <name evidence="16" type="ORF">LS73_005740</name>
</gene>
<keyword evidence="8 14" id="KW-0949">S-adenosyl-L-methionine</keyword>
<dbReference type="Proteomes" id="UP000029922">
    <property type="component" value="Unassembled WGS sequence"/>
</dbReference>
<keyword evidence="7 14" id="KW-0808">Transferase</keyword>
<feature type="binding site" evidence="14">
    <location>
        <position position="127"/>
    </location>
    <ligand>
        <name>[4Fe-4S] cluster</name>
        <dbReference type="ChEBI" id="CHEBI:49883"/>
        <note>4Fe-4S-S-AdoMet</note>
    </ligand>
</feature>
<dbReference type="EC" id="2.1.1.192" evidence="14"/>
<dbReference type="PIRSF" id="PIRSF006004">
    <property type="entry name" value="CHP00048"/>
    <property type="match status" value="1"/>
</dbReference>
<evidence type="ECO:0000256" key="9">
    <source>
        <dbReference type="ARBA" id="ARBA00022694"/>
    </source>
</evidence>
<feature type="binding site" evidence="14">
    <location>
        <position position="130"/>
    </location>
    <ligand>
        <name>[4Fe-4S] cluster</name>
        <dbReference type="ChEBI" id="CHEBI:49883"/>
        <note>4Fe-4S-S-AdoMet</note>
    </ligand>
</feature>
<dbReference type="PANTHER" id="PTHR30544:SF5">
    <property type="entry name" value="RADICAL SAM CORE DOMAIN-CONTAINING PROTEIN"/>
    <property type="match status" value="1"/>
</dbReference>
<dbReference type="InterPro" id="IPR027492">
    <property type="entry name" value="RNA_MTrfase_RlmN"/>
</dbReference>
<dbReference type="EMBL" id="JRPD02000011">
    <property type="protein sequence ID" value="TLE00081.1"/>
    <property type="molecule type" value="Genomic_DNA"/>
</dbReference>
<keyword evidence="6 14" id="KW-0489">Methyltransferase</keyword>
<dbReference type="AlphaFoldDB" id="A0A4U8TIF1"/>
<dbReference type="GO" id="GO:0019843">
    <property type="term" value="F:rRNA binding"/>
    <property type="evidence" value="ECO:0007669"/>
    <property type="project" value="UniProtKB-UniRule"/>
</dbReference>
<comment type="miscellaneous">
    <text evidence="14">Reaction proceeds by a ping-pong mechanism involving intermediate methylation of a conserved cysteine residue.</text>
</comment>
<comment type="caution">
    <text evidence="16">The sequence shown here is derived from an EMBL/GenBank/DDBJ whole genome shotgun (WGS) entry which is preliminary data.</text>
</comment>
<comment type="catalytic activity">
    <reaction evidence="14">
        <text>adenosine(37) in tRNA + 2 reduced [2Fe-2S]-[ferredoxin] + 2 S-adenosyl-L-methionine = 2-methyladenosine(37) in tRNA + 5'-deoxyadenosine + L-methionine + 2 oxidized [2Fe-2S]-[ferredoxin] + S-adenosyl-L-homocysteine</text>
        <dbReference type="Rhea" id="RHEA:43332"/>
        <dbReference type="Rhea" id="RHEA-COMP:10000"/>
        <dbReference type="Rhea" id="RHEA-COMP:10001"/>
        <dbReference type="Rhea" id="RHEA-COMP:10162"/>
        <dbReference type="Rhea" id="RHEA-COMP:10485"/>
        <dbReference type="ChEBI" id="CHEBI:17319"/>
        <dbReference type="ChEBI" id="CHEBI:33737"/>
        <dbReference type="ChEBI" id="CHEBI:33738"/>
        <dbReference type="ChEBI" id="CHEBI:57844"/>
        <dbReference type="ChEBI" id="CHEBI:57856"/>
        <dbReference type="ChEBI" id="CHEBI:59789"/>
        <dbReference type="ChEBI" id="CHEBI:74411"/>
        <dbReference type="ChEBI" id="CHEBI:74497"/>
        <dbReference type="EC" id="2.1.1.192"/>
    </reaction>
</comment>
<evidence type="ECO:0000256" key="12">
    <source>
        <dbReference type="ARBA" id="ARBA00023014"/>
    </source>
</evidence>
<evidence type="ECO:0000256" key="8">
    <source>
        <dbReference type="ARBA" id="ARBA00022691"/>
    </source>
</evidence>
<feature type="domain" description="Radical SAM core" evidence="15">
    <location>
        <begin position="109"/>
        <end position="342"/>
    </location>
</feature>
<dbReference type="SFLD" id="SFLDF00275">
    <property type="entry name" value="adenosine_C2_methyltransferase"/>
    <property type="match status" value="1"/>
</dbReference>
<accession>A0A4U8TIF1</accession>
<organism evidence="16 17">
    <name type="scientific">Helicobacter muridarum</name>
    <dbReference type="NCBI Taxonomy" id="216"/>
    <lineage>
        <taxon>Bacteria</taxon>
        <taxon>Pseudomonadati</taxon>
        <taxon>Campylobacterota</taxon>
        <taxon>Epsilonproteobacteria</taxon>
        <taxon>Campylobacterales</taxon>
        <taxon>Helicobacteraceae</taxon>
        <taxon>Helicobacter</taxon>
    </lineage>
</organism>
<evidence type="ECO:0000256" key="2">
    <source>
        <dbReference type="ARBA" id="ARBA00007544"/>
    </source>
</evidence>
<evidence type="ECO:0000256" key="5">
    <source>
        <dbReference type="ARBA" id="ARBA00022552"/>
    </source>
</evidence>
<dbReference type="GO" id="GO:0002935">
    <property type="term" value="F:tRNA (adenine(37)-C2)-methyltransferase activity"/>
    <property type="evidence" value="ECO:0007669"/>
    <property type="project" value="UniProtKB-UniRule"/>
</dbReference>
<dbReference type="GO" id="GO:0000049">
    <property type="term" value="F:tRNA binding"/>
    <property type="evidence" value="ECO:0007669"/>
    <property type="project" value="UniProtKB-UniRule"/>
</dbReference>
<feature type="binding site" evidence="14">
    <location>
        <position position="304"/>
    </location>
    <ligand>
        <name>S-adenosyl-L-methionine</name>
        <dbReference type="ChEBI" id="CHEBI:59789"/>
    </ligand>
</feature>
<evidence type="ECO:0000256" key="3">
    <source>
        <dbReference type="ARBA" id="ARBA00022485"/>
    </source>
</evidence>